<feature type="non-terminal residue" evidence="1">
    <location>
        <position position="48"/>
    </location>
</feature>
<name>A0A382V707_9ZZZZ</name>
<gene>
    <name evidence="1" type="ORF">METZ01_LOCUS395071</name>
</gene>
<dbReference type="EMBL" id="UINC01149625">
    <property type="protein sequence ID" value="SVD42217.1"/>
    <property type="molecule type" value="Genomic_DNA"/>
</dbReference>
<accession>A0A382V707</accession>
<evidence type="ECO:0008006" key="2">
    <source>
        <dbReference type="Google" id="ProtNLM"/>
    </source>
</evidence>
<proteinExistence type="predicted"/>
<dbReference type="AlphaFoldDB" id="A0A382V707"/>
<protein>
    <recommendedName>
        <fullName evidence="2">N-acetyltransferase domain-containing protein</fullName>
    </recommendedName>
</protein>
<organism evidence="1">
    <name type="scientific">marine metagenome</name>
    <dbReference type="NCBI Taxonomy" id="408172"/>
    <lineage>
        <taxon>unclassified sequences</taxon>
        <taxon>metagenomes</taxon>
        <taxon>ecological metagenomes</taxon>
    </lineage>
</organism>
<sequence>MIRKCAIDDVRTIIEIINDAAKAYRGAIPEDRWQEPYMSESYLTAELD</sequence>
<evidence type="ECO:0000313" key="1">
    <source>
        <dbReference type="EMBL" id="SVD42217.1"/>
    </source>
</evidence>
<reference evidence="1" key="1">
    <citation type="submission" date="2018-05" db="EMBL/GenBank/DDBJ databases">
        <authorList>
            <person name="Lanie J.A."/>
            <person name="Ng W.-L."/>
            <person name="Kazmierczak K.M."/>
            <person name="Andrzejewski T.M."/>
            <person name="Davidsen T.M."/>
            <person name="Wayne K.J."/>
            <person name="Tettelin H."/>
            <person name="Glass J.I."/>
            <person name="Rusch D."/>
            <person name="Podicherti R."/>
            <person name="Tsui H.-C.T."/>
            <person name="Winkler M.E."/>
        </authorList>
    </citation>
    <scope>NUCLEOTIDE SEQUENCE</scope>
</reference>